<reference evidence="5" key="1">
    <citation type="submission" date="2021-06" db="EMBL/GenBank/DDBJ databases">
        <authorList>
            <consortium name="Wellcome Sanger Institute Data Sharing"/>
        </authorList>
    </citation>
    <scope>NUCLEOTIDE SEQUENCE [LARGE SCALE GENOMIC DNA]</scope>
</reference>
<dbReference type="PANTHER" id="PTHR31786:SF2">
    <property type="entry name" value="FANCONI ANEMIA CORE COMPLEX-ASSOCIATED PROTEIN 24"/>
    <property type="match status" value="1"/>
</dbReference>
<dbReference type="Gene3D" id="1.10.150.20">
    <property type="entry name" value="5' to 3' exonuclease, C-terminal subdomain"/>
    <property type="match status" value="1"/>
</dbReference>
<evidence type="ECO:0000256" key="1">
    <source>
        <dbReference type="ARBA" id="ARBA00022763"/>
    </source>
</evidence>
<feature type="compositionally biased region" description="Basic and acidic residues" evidence="3">
    <location>
        <begin position="104"/>
        <end position="129"/>
    </location>
</feature>
<keyword evidence="2" id="KW-0234">DNA repair</keyword>
<dbReference type="GeneTree" id="ENSGT00390000009456"/>
<dbReference type="InterPro" id="IPR041663">
    <property type="entry name" value="DisA/LigA_HHH"/>
</dbReference>
<feature type="compositionally biased region" description="Basic and acidic residues" evidence="3">
    <location>
        <begin position="82"/>
        <end position="91"/>
    </location>
</feature>
<proteinExistence type="predicted"/>
<dbReference type="GO" id="GO:0036297">
    <property type="term" value="P:interstrand cross-link repair"/>
    <property type="evidence" value="ECO:0007669"/>
    <property type="project" value="InterPro"/>
</dbReference>
<feature type="domain" description="DisA/LigA helix-hairpin-helix motif" evidence="4">
    <location>
        <begin position="158"/>
        <end position="205"/>
    </location>
</feature>
<dbReference type="SUPFAM" id="SSF47781">
    <property type="entry name" value="RuvA domain 2-like"/>
    <property type="match status" value="1"/>
</dbReference>
<dbReference type="AlphaFoldDB" id="A0A8C4RZP6"/>
<evidence type="ECO:0000313" key="6">
    <source>
        <dbReference type="Proteomes" id="UP000694620"/>
    </source>
</evidence>
<evidence type="ECO:0000256" key="2">
    <source>
        <dbReference type="ARBA" id="ARBA00023204"/>
    </source>
</evidence>
<name>A0A8C4RZP6_ERPCA</name>
<dbReference type="PANTHER" id="PTHR31786">
    <property type="entry name" value="FANCONI ANEMIA CORE COMPLEX-ASSOCIATED PROTEIN 24"/>
    <property type="match status" value="1"/>
</dbReference>
<dbReference type="GO" id="GO:0043240">
    <property type="term" value="C:Fanconi anaemia nuclear complex"/>
    <property type="evidence" value="ECO:0007669"/>
    <property type="project" value="InterPro"/>
</dbReference>
<protein>
    <recommendedName>
        <fullName evidence="4">DisA/LigA helix-hairpin-helix motif domain-containing protein</fullName>
    </recommendedName>
</protein>
<dbReference type="GO" id="GO:0003682">
    <property type="term" value="F:chromatin binding"/>
    <property type="evidence" value="ECO:0007669"/>
    <property type="project" value="TreeGrafter"/>
</dbReference>
<sequence>MVCFKFASKGIYSGTSVHERLSTRTNWFTTKNFAKLLPRFTTTHSVYEQASFPFGLYIFSLSLCISCAASKRERARHTHTGSARDRQTHTDRQRKRETRTHTGSTRERDVHTHRQHEKETDAHTQALEESKEHYHNSFLSKCCRSVLEPDILGLIQKIPGVGKVKALALLQQFPSIQQLSNARTEELEAIVGQTIAQQIKIFFMNI</sequence>
<evidence type="ECO:0000259" key="4">
    <source>
        <dbReference type="Pfam" id="PF12826"/>
    </source>
</evidence>
<dbReference type="Ensembl" id="ENSECRT00000009741.1">
    <property type="protein sequence ID" value="ENSECRP00000009578.1"/>
    <property type="gene ID" value="ENSECRG00000006427.1"/>
</dbReference>
<accession>A0A8C4RZP6</accession>
<reference evidence="5" key="2">
    <citation type="submission" date="2025-08" db="UniProtKB">
        <authorList>
            <consortium name="Ensembl"/>
        </authorList>
    </citation>
    <scope>IDENTIFICATION</scope>
</reference>
<feature type="region of interest" description="Disordered" evidence="3">
    <location>
        <begin position="75"/>
        <end position="129"/>
    </location>
</feature>
<evidence type="ECO:0000256" key="3">
    <source>
        <dbReference type="SAM" id="MobiDB-lite"/>
    </source>
</evidence>
<evidence type="ECO:0000313" key="5">
    <source>
        <dbReference type="Ensembl" id="ENSECRP00000009578.1"/>
    </source>
</evidence>
<keyword evidence="1" id="KW-0227">DNA damage</keyword>
<dbReference type="Proteomes" id="UP000694620">
    <property type="component" value="Chromosome 9"/>
</dbReference>
<organism evidence="5 6">
    <name type="scientific">Erpetoichthys calabaricus</name>
    <name type="common">Rope fish</name>
    <name type="synonym">Calamoichthys calabaricus</name>
    <dbReference type="NCBI Taxonomy" id="27687"/>
    <lineage>
        <taxon>Eukaryota</taxon>
        <taxon>Metazoa</taxon>
        <taxon>Chordata</taxon>
        <taxon>Craniata</taxon>
        <taxon>Vertebrata</taxon>
        <taxon>Euteleostomi</taxon>
        <taxon>Actinopterygii</taxon>
        <taxon>Polypteriformes</taxon>
        <taxon>Polypteridae</taxon>
        <taxon>Erpetoichthys</taxon>
    </lineage>
</organism>
<keyword evidence="6" id="KW-1185">Reference proteome</keyword>
<dbReference type="Pfam" id="PF12826">
    <property type="entry name" value="HHH_2"/>
    <property type="match status" value="1"/>
</dbReference>
<reference evidence="5" key="3">
    <citation type="submission" date="2025-09" db="UniProtKB">
        <authorList>
            <consortium name="Ensembl"/>
        </authorList>
    </citation>
    <scope>IDENTIFICATION</scope>
</reference>
<dbReference type="InterPro" id="IPR010994">
    <property type="entry name" value="RuvA_2-like"/>
</dbReference>
<dbReference type="InterPro" id="IPR026985">
    <property type="entry name" value="FAAP24"/>
</dbReference>